<sequence>MEGRNYAAQHALWLLMATAGETKIFQTLGAVFCLDRWDQQPTIHSASRGWRVTPTSGGERRVTCGRASEETQERSCAFSERRQRFCRAAQEELCCSAIIGKAWRRSKQPKTHSALVRNSKANAHCKTRLSEEIRTLPILRVKRAHGQKESRVRADLPPAACFPRGHAACGAPLPLRRRVFRGSFNGPTRGGSNRRAGEPGCLGITIRTPVFNQGRDVRAHTRQG</sequence>
<name>A0AAD7WKH8_9TELE</name>
<organism evidence="1 2">
    <name type="scientific">Aldrovandia affinis</name>
    <dbReference type="NCBI Taxonomy" id="143900"/>
    <lineage>
        <taxon>Eukaryota</taxon>
        <taxon>Metazoa</taxon>
        <taxon>Chordata</taxon>
        <taxon>Craniata</taxon>
        <taxon>Vertebrata</taxon>
        <taxon>Euteleostomi</taxon>
        <taxon>Actinopterygii</taxon>
        <taxon>Neopterygii</taxon>
        <taxon>Teleostei</taxon>
        <taxon>Notacanthiformes</taxon>
        <taxon>Halosauridae</taxon>
        <taxon>Aldrovandia</taxon>
    </lineage>
</organism>
<dbReference type="Proteomes" id="UP001221898">
    <property type="component" value="Unassembled WGS sequence"/>
</dbReference>
<evidence type="ECO:0000313" key="1">
    <source>
        <dbReference type="EMBL" id="KAJ8400242.1"/>
    </source>
</evidence>
<gene>
    <name evidence="1" type="ORF">AAFF_G00399360</name>
</gene>
<comment type="caution">
    <text evidence="1">The sequence shown here is derived from an EMBL/GenBank/DDBJ whole genome shotgun (WGS) entry which is preliminary data.</text>
</comment>
<protein>
    <submittedName>
        <fullName evidence="1">Uncharacterized protein</fullName>
    </submittedName>
</protein>
<reference evidence="1" key="1">
    <citation type="journal article" date="2023" name="Science">
        <title>Genome structures resolve the early diversification of teleost fishes.</title>
        <authorList>
            <person name="Parey E."/>
            <person name="Louis A."/>
            <person name="Montfort J."/>
            <person name="Bouchez O."/>
            <person name="Roques C."/>
            <person name="Iampietro C."/>
            <person name="Lluch J."/>
            <person name="Castinel A."/>
            <person name="Donnadieu C."/>
            <person name="Desvignes T."/>
            <person name="Floi Bucao C."/>
            <person name="Jouanno E."/>
            <person name="Wen M."/>
            <person name="Mejri S."/>
            <person name="Dirks R."/>
            <person name="Jansen H."/>
            <person name="Henkel C."/>
            <person name="Chen W.J."/>
            <person name="Zahm M."/>
            <person name="Cabau C."/>
            <person name="Klopp C."/>
            <person name="Thompson A.W."/>
            <person name="Robinson-Rechavi M."/>
            <person name="Braasch I."/>
            <person name="Lecointre G."/>
            <person name="Bobe J."/>
            <person name="Postlethwait J.H."/>
            <person name="Berthelot C."/>
            <person name="Roest Crollius H."/>
            <person name="Guiguen Y."/>
        </authorList>
    </citation>
    <scope>NUCLEOTIDE SEQUENCE</scope>
    <source>
        <strain evidence="1">NC1722</strain>
    </source>
</reference>
<evidence type="ECO:0000313" key="2">
    <source>
        <dbReference type="Proteomes" id="UP001221898"/>
    </source>
</evidence>
<dbReference type="EMBL" id="JAINUG010000078">
    <property type="protein sequence ID" value="KAJ8400242.1"/>
    <property type="molecule type" value="Genomic_DNA"/>
</dbReference>
<dbReference type="AlphaFoldDB" id="A0AAD7WKH8"/>
<proteinExistence type="predicted"/>
<accession>A0AAD7WKH8</accession>
<keyword evidence="2" id="KW-1185">Reference proteome</keyword>